<evidence type="ECO:0000259" key="5">
    <source>
        <dbReference type="Pfam" id="PF02689"/>
    </source>
</evidence>
<keyword evidence="3" id="KW-0347">Helicase</keyword>
<keyword evidence="4" id="KW-0067">ATP-binding</keyword>
<organism evidence="6">
    <name type="scientific">Human herpesvirus 2</name>
    <name type="common">HHV-2</name>
    <name type="synonym">Human herpes simplex virus 2</name>
    <dbReference type="NCBI Taxonomy" id="10310"/>
    <lineage>
        <taxon>Viruses</taxon>
        <taxon>Duplodnaviria</taxon>
        <taxon>Heunggongvirae</taxon>
        <taxon>Peploviricota</taxon>
        <taxon>Herviviricetes</taxon>
        <taxon>Herpesvirales</taxon>
        <taxon>Orthoherpesviridae</taxon>
        <taxon>Alphaherpesvirinae</taxon>
        <taxon>Simplexvirus</taxon>
        <taxon>Simplexvirus humanalpha2</taxon>
    </lineage>
</organism>
<feature type="domain" description="DNA replication helicase" evidence="5">
    <location>
        <begin position="1"/>
        <end position="166"/>
    </location>
</feature>
<organismHost>
    <name type="scientific">Homo sapiens</name>
    <name type="common">Human</name>
    <dbReference type="NCBI Taxonomy" id="9606"/>
</organismHost>
<dbReference type="Pfam" id="PF02689">
    <property type="entry name" value="Herpes_Helicase"/>
    <property type="match status" value="1"/>
</dbReference>
<dbReference type="GO" id="GO:0016787">
    <property type="term" value="F:hydrolase activity"/>
    <property type="evidence" value="ECO:0007669"/>
    <property type="project" value="UniProtKB-KW"/>
</dbReference>
<protein>
    <submittedName>
        <fullName evidence="6">UL5</fullName>
    </submittedName>
</protein>
<evidence type="ECO:0000256" key="2">
    <source>
        <dbReference type="ARBA" id="ARBA00022801"/>
    </source>
</evidence>
<dbReference type="GO" id="GO:0005524">
    <property type="term" value="F:ATP binding"/>
    <property type="evidence" value="ECO:0007669"/>
    <property type="project" value="UniProtKB-KW"/>
</dbReference>
<sequence length="166" mass="18669">MSVALQTDNYTLMGYTYTRVFAFAEELRRRHATAGVAEFLEESPLPYVVLRDQHGFMSVVNTNISEFVESIDSTELAMAINADYGISSKLAMTITRSQGLSLDKVAICFTPGNLRLNSAYVAMSRTTSSEFLHMNLNPLRERHERDDVISEHILSALRDPNVVIVY</sequence>
<name>A0A481T493_HHV2</name>
<reference evidence="6" key="1">
    <citation type="submission" date="2018-08" db="EMBL/GenBank/DDBJ databases">
        <title>HSV2 whole genome sequences from clinical isolates.</title>
        <authorList>
            <person name="Roychoudhury P."/>
            <person name="Greninger A.L."/>
            <person name="Jerome K.R."/>
            <person name="Johnston C."/>
            <person name="Wald A."/>
            <person name="Xie H."/>
        </authorList>
    </citation>
    <scope>NUCLEOTIDE SEQUENCE</scope>
    <source>
        <strain evidence="6">2012-15948</strain>
    </source>
</reference>
<dbReference type="EMBL" id="MH790556">
    <property type="protein sequence ID" value="QBH76084.1"/>
    <property type="molecule type" value="Genomic_DNA"/>
</dbReference>
<keyword evidence="1" id="KW-0547">Nucleotide-binding</keyword>
<dbReference type="InterPro" id="IPR003840">
    <property type="entry name" value="DNA_helicase_dom"/>
</dbReference>
<dbReference type="SUPFAM" id="SSF52540">
    <property type="entry name" value="P-loop containing nucleoside triphosphate hydrolases"/>
    <property type="match status" value="1"/>
</dbReference>
<evidence type="ECO:0000256" key="4">
    <source>
        <dbReference type="ARBA" id="ARBA00022840"/>
    </source>
</evidence>
<dbReference type="InterPro" id="IPR027417">
    <property type="entry name" value="P-loop_NTPase"/>
</dbReference>
<keyword evidence="2" id="KW-0378">Hydrolase</keyword>
<evidence type="ECO:0000313" key="6">
    <source>
        <dbReference type="EMBL" id="QBH76084.1"/>
    </source>
</evidence>
<proteinExistence type="predicted"/>
<evidence type="ECO:0000256" key="3">
    <source>
        <dbReference type="ARBA" id="ARBA00022806"/>
    </source>
</evidence>
<evidence type="ECO:0000256" key="1">
    <source>
        <dbReference type="ARBA" id="ARBA00022741"/>
    </source>
</evidence>
<dbReference type="GO" id="GO:0004386">
    <property type="term" value="F:helicase activity"/>
    <property type="evidence" value="ECO:0007669"/>
    <property type="project" value="UniProtKB-KW"/>
</dbReference>
<accession>A0A481T493</accession>